<dbReference type="EMBL" id="AMEM01000001">
    <property type="protein sequence ID" value="EKX92722.1"/>
    <property type="molecule type" value="Genomic_DNA"/>
</dbReference>
<dbReference type="Pfam" id="PF00425">
    <property type="entry name" value="Chorismate_bind"/>
    <property type="match status" value="1"/>
</dbReference>
<name>L1MNA1_9CORY</name>
<keyword evidence="8" id="KW-1185">Reference proteome</keyword>
<dbReference type="GO" id="GO:0005737">
    <property type="term" value="C:cytoplasm"/>
    <property type="evidence" value="ECO:0007669"/>
    <property type="project" value="TreeGrafter"/>
</dbReference>
<dbReference type="Pfam" id="PF00117">
    <property type="entry name" value="GATase"/>
    <property type="match status" value="1"/>
</dbReference>
<dbReference type="InterPro" id="IPR019999">
    <property type="entry name" value="Anth_synth_I-like"/>
</dbReference>
<dbReference type="eggNOG" id="COG0147">
    <property type="taxonomic scope" value="Bacteria"/>
</dbReference>
<dbReference type="PROSITE" id="PS51273">
    <property type="entry name" value="GATASE_TYPE_1"/>
    <property type="match status" value="1"/>
</dbReference>
<evidence type="ECO:0000259" key="6">
    <source>
        <dbReference type="Pfam" id="PF00425"/>
    </source>
</evidence>
<comment type="similarity">
    <text evidence="1">In the C-terminal section; belongs to the anthranilate synthase component I family.</text>
</comment>
<comment type="caution">
    <text evidence="7">The sequence shown here is derived from an EMBL/GenBank/DDBJ whole genome shotgun (WGS) entry which is preliminary data.</text>
</comment>
<dbReference type="InterPro" id="IPR029062">
    <property type="entry name" value="Class_I_gatase-like"/>
</dbReference>
<evidence type="ECO:0000256" key="3">
    <source>
        <dbReference type="ARBA" id="ARBA00022679"/>
    </source>
</evidence>
<protein>
    <recommendedName>
        <fullName evidence="2">aminodeoxychorismate synthase</fullName>
        <ecNumber evidence="2">2.6.1.85</ecNumber>
    </recommendedName>
</protein>
<keyword evidence="3 7" id="KW-0808">Transferase</keyword>
<dbReference type="SUPFAM" id="SSF52317">
    <property type="entry name" value="Class I glutamine amidotransferase-like"/>
    <property type="match status" value="1"/>
</dbReference>
<dbReference type="STRING" id="1035195.HMPREF9997_00015"/>
<dbReference type="Gene3D" id="3.60.120.10">
    <property type="entry name" value="Anthranilate synthase"/>
    <property type="match status" value="1"/>
</dbReference>
<sequence length="639" mass="68321">MHSPTQPLITSAPPQILLIDNHDSFTHLLGDLIWRAVGISPTILPNNSPDLTASTLDNADLIVISPGPGHPGVAEDIGASTLAVQQETTPVIGVCLGHQAIALEAGARVERATAPMHGLASNVIHNSTGMFEGISSPMRVIRYHSLDVTLDADSEAPLEVLARADDGTIMALRRTDRPHWGVQFHPESIGTAAGERLMRNLIEAAGVLRTPLWHRAELDYSPHPTAVATLWAEHYPYVCWLDTATDPSGTHIIAAGHTLVHPVDIPPGHLTPDSAETALNFIPGALGALRYEATGGWDGALPSHVDFEEKLLVPEVVLQYECGRCFLMQRAGIDAAPPPLPSHSEEVTPTGPVDAGPITLRHSREEYVALVRRCQEFIDHGESYELCLTTSASAPVTGLTTPADVLDLYLSLRSVAPAPMAGLWLTPDYAVLSSSPERCVQVRDGLVTASPIKGTRPRGATAEEDAALKAELQHSVKDRAENLMIVDLLRNDLARSCLPGSVSVPELCEVYTFSRVHQMISTIQGRLPHAATPMQSLGAVLAAFPGGSMTGAPKQRSMDILAELEAAPRGFYSGCLGYVSANGDVDFNILIRTAVVQDAVVHYGAGGAVTRLSDADAEYEEVLVKMLPLRLVLEASEDL</sequence>
<dbReference type="PANTHER" id="PTHR11236">
    <property type="entry name" value="AMINOBENZOATE/ANTHRANILATE SYNTHASE"/>
    <property type="match status" value="1"/>
</dbReference>
<proteinExistence type="inferred from homology"/>
<dbReference type="InterPro" id="IPR005801">
    <property type="entry name" value="ADC_synthase"/>
</dbReference>
<dbReference type="SUPFAM" id="SSF56322">
    <property type="entry name" value="ADC synthase"/>
    <property type="match status" value="1"/>
</dbReference>
<dbReference type="GO" id="GO:0000162">
    <property type="term" value="P:L-tryptophan biosynthetic process"/>
    <property type="evidence" value="ECO:0007669"/>
    <property type="project" value="TreeGrafter"/>
</dbReference>
<dbReference type="InterPro" id="IPR006221">
    <property type="entry name" value="TrpG/PapA_dom"/>
</dbReference>
<dbReference type="eggNOG" id="COG0512">
    <property type="taxonomic scope" value="Bacteria"/>
</dbReference>
<reference evidence="7 8" key="1">
    <citation type="submission" date="2012-05" db="EMBL/GenBank/DDBJ databases">
        <authorList>
            <person name="Weinstock G."/>
            <person name="Sodergren E."/>
            <person name="Lobos E.A."/>
            <person name="Fulton L."/>
            <person name="Fulton R."/>
            <person name="Courtney L."/>
            <person name="Fronick C."/>
            <person name="O'Laughlin M."/>
            <person name="Godfrey J."/>
            <person name="Wilson R.M."/>
            <person name="Miner T."/>
            <person name="Farmer C."/>
            <person name="Delehaunty K."/>
            <person name="Cordes M."/>
            <person name="Minx P."/>
            <person name="Tomlinson C."/>
            <person name="Chen J."/>
            <person name="Wollam A."/>
            <person name="Pepin K.H."/>
            <person name="Bhonagiri V."/>
            <person name="Zhang X."/>
            <person name="Suruliraj S."/>
            <person name="Warren W."/>
            <person name="Mitreva M."/>
            <person name="Mardis E.R."/>
            <person name="Wilson R.K."/>
        </authorList>
    </citation>
    <scope>NUCLEOTIDE SEQUENCE [LARGE SCALE GENOMIC DNA]</scope>
    <source>
        <strain evidence="7 8">F0235</strain>
    </source>
</reference>
<evidence type="ECO:0000256" key="2">
    <source>
        <dbReference type="ARBA" id="ARBA00013139"/>
    </source>
</evidence>
<dbReference type="HOGENOM" id="CLU_006493_0_1_11"/>
<dbReference type="PRINTS" id="PR00099">
    <property type="entry name" value="CPSGATASE"/>
</dbReference>
<gene>
    <name evidence="7" type="ORF">HMPREF9997_00015</name>
</gene>
<dbReference type="RefSeq" id="WP_006061421.1">
    <property type="nucleotide sequence ID" value="NZ_KB290817.1"/>
</dbReference>
<feature type="domain" description="Glutamine amidotransferase" evidence="5">
    <location>
        <begin position="17"/>
        <end position="201"/>
    </location>
</feature>
<dbReference type="PATRIC" id="fig|1035195.3.peg.15"/>
<dbReference type="GO" id="GO:0008153">
    <property type="term" value="P:4-aminobenzoate biosynthetic process"/>
    <property type="evidence" value="ECO:0007669"/>
    <property type="project" value="TreeGrafter"/>
</dbReference>
<dbReference type="PANTHER" id="PTHR11236:SF18">
    <property type="entry name" value="AMINODEOXYCHORISMATE SYNTHASE"/>
    <property type="match status" value="1"/>
</dbReference>
<feature type="domain" description="Chorismate-utilising enzyme C-terminal" evidence="6">
    <location>
        <begin position="364"/>
        <end position="625"/>
    </location>
</feature>
<organism evidence="7 8">
    <name type="scientific">Corynebacterium durum F0235</name>
    <dbReference type="NCBI Taxonomy" id="1035195"/>
    <lineage>
        <taxon>Bacteria</taxon>
        <taxon>Bacillati</taxon>
        <taxon>Actinomycetota</taxon>
        <taxon>Actinomycetes</taxon>
        <taxon>Mycobacteriales</taxon>
        <taxon>Corynebacteriaceae</taxon>
        <taxon>Corynebacterium</taxon>
    </lineage>
</organism>
<evidence type="ECO:0000256" key="1">
    <source>
        <dbReference type="ARBA" id="ARBA00005970"/>
    </source>
</evidence>
<dbReference type="Proteomes" id="UP000010445">
    <property type="component" value="Unassembled WGS sequence"/>
</dbReference>
<evidence type="ECO:0000256" key="4">
    <source>
        <dbReference type="ARBA" id="ARBA00022962"/>
    </source>
</evidence>
<accession>L1MNA1</accession>
<evidence type="ECO:0000259" key="5">
    <source>
        <dbReference type="Pfam" id="PF00117"/>
    </source>
</evidence>
<dbReference type="PRINTS" id="PR00097">
    <property type="entry name" value="ANTSNTHASEII"/>
</dbReference>
<keyword evidence="4 7" id="KW-0315">Glutamine amidotransferase</keyword>
<dbReference type="Gene3D" id="3.40.50.880">
    <property type="match status" value="1"/>
</dbReference>
<dbReference type="NCBIfam" id="TIGR00566">
    <property type="entry name" value="trpG_papA"/>
    <property type="match status" value="1"/>
</dbReference>
<dbReference type="PRINTS" id="PR00096">
    <property type="entry name" value="GATASE"/>
</dbReference>
<evidence type="ECO:0000313" key="7">
    <source>
        <dbReference type="EMBL" id="EKX92722.1"/>
    </source>
</evidence>
<dbReference type="OrthoDB" id="3518032at2"/>
<evidence type="ECO:0000313" key="8">
    <source>
        <dbReference type="Proteomes" id="UP000010445"/>
    </source>
</evidence>
<dbReference type="AlphaFoldDB" id="L1MNA1"/>
<dbReference type="InterPro" id="IPR015890">
    <property type="entry name" value="Chorismate_C"/>
</dbReference>
<dbReference type="InterPro" id="IPR017926">
    <property type="entry name" value="GATASE"/>
</dbReference>
<dbReference type="EC" id="2.6.1.85" evidence="2"/>
<dbReference type="CDD" id="cd01743">
    <property type="entry name" value="GATase1_Anthranilate_Synthase"/>
    <property type="match status" value="1"/>
</dbReference>
<dbReference type="GO" id="GO:0046820">
    <property type="term" value="F:4-amino-4-deoxychorismate synthase activity"/>
    <property type="evidence" value="ECO:0007669"/>
    <property type="project" value="UniProtKB-EC"/>
</dbReference>